<dbReference type="EMBL" id="SNXY01000006">
    <property type="protein sequence ID" value="TDP87462.1"/>
    <property type="molecule type" value="Genomic_DNA"/>
</dbReference>
<feature type="region of interest" description="Disordered" evidence="1">
    <location>
        <begin position="520"/>
        <end position="544"/>
    </location>
</feature>
<feature type="transmembrane region" description="Helical" evidence="2">
    <location>
        <begin position="7"/>
        <end position="28"/>
    </location>
</feature>
<evidence type="ECO:0000259" key="3">
    <source>
        <dbReference type="PROSITE" id="PS51782"/>
    </source>
</evidence>
<dbReference type="SUPFAM" id="SSF54106">
    <property type="entry name" value="LysM domain"/>
    <property type="match status" value="1"/>
</dbReference>
<evidence type="ECO:0000313" key="5">
    <source>
        <dbReference type="Proteomes" id="UP000294547"/>
    </source>
</evidence>
<dbReference type="PANTHER" id="PTHR34700:SF4">
    <property type="entry name" value="PHAGE-LIKE ELEMENT PBSX PROTEIN XKDP"/>
    <property type="match status" value="1"/>
</dbReference>
<dbReference type="InterPro" id="IPR052196">
    <property type="entry name" value="Bact_Kbp"/>
</dbReference>
<keyword evidence="5" id="KW-1185">Reference proteome</keyword>
<feature type="compositionally biased region" description="Low complexity" evidence="1">
    <location>
        <begin position="222"/>
        <end position="250"/>
    </location>
</feature>
<sequence length="645" mass="62172">MTKHIGNALAAAVAVVIAVLVALFGGFLDGVLRQIGVEIAGHPAPLPEGASTVVAVAPPVETKPSSKLAESAAAAARVVPIFDLVRVEPSGDAVIAGQGAPKARVEILSGGVAVASGAVNDTGEWAIVLADPLKPGAHDLSVRVTGPDGKPVTSEQSVAVSVPEGGKGEVLVVLNQPGSPSTVLQIPGEDETRKTLDAAGVAVPGGSVASAEGEAPAEKPADAAPAAGGSTAVVASAEPAPAPAEGGSTEVVAGTAGAGVSTTVTAEAPAGGSVAEGGLTTAPSAEPAPAPAPTPSAGQAVSSAPGSTAEGTITPAADAPAPAVSDPTPATPTATAGQGAAPASDSAGQGATTAPAIPAAPAEPAQTPSAQPAAPTPSAEPAAPTPSAEAPAVPAQAEPATPSAPAPAATPAPAAAPAEQPAPAPAAVAAPVRIDAVEVEDGRRLFAAGSAEPGATLRVYVDDALVADTKAMPTGRWLLEATRPLEAGRHVARVDHLGADGKVASRAEVPFELAAEAPADAGTASGTGTGQVAAGSGTTVVAPESGPQSLIIRRGDNLWTIARRLYGRGVRYSTIYQANTDQIRDPDLIYPGQIFVIPQGDTNWTPALPGAAPEPPPAAPVAPTTAPDGATAPAATSVTPAAPAN</sequence>
<dbReference type="Pfam" id="PF01476">
    <property type="entry name" value="LysM"/>
    <property type="match status" value="1"/>
</dbReference>
<dbReference type="InterPro" id="IPR018392">
    <property type="entry name" value="LysM"/>
</dbReference>
<feature type="compositionally biased region" description="Low complexity" evidence="1">
    <location>
        <begin position="351"/>
        <end position="401"/>
    </location>
</feature>
<evidence type="ECO:0000256" key="2">
    <source>
        <dbReference type="SAM" id="Phobius"/>
    </source>
</evidence>
<dbReference type="PANTHER" id="PTHR34700">
    <property type="entry name" value="POTASSIUM BINDING PROTEIN KBP"/>
    <property type="match status" value="1"/>
</dbReference>
<dbReference type="AlphaFoldDB" id="A0A4R6RLS6"/>
<feature type="domain" description="LysM" evidence="3">
    <location>
        <begin position="548"/>
        <end position="597"/>
    </location>
</feature>
<proteinExistence type="predicted"/>
<accession>A0A4R6RLS6</accession>
<evidence type="ECO:0000256" key="1">
    <source>
        <dbReference type="SAM" id="MobiDB-lite"/>
    </source>
</evidence>
<organism evidence="4 5">
    <name type="scientific">Oharaeibacter diazotrophicus</name>
    <dbReference type="NCBI Taxonomy" id="1920512"/>
    <lineage>
        <taxon>Bacteria</taxon>
        <taxon>Pseudomonadati</taxon>
        <taxon>Pseudomonadota</taxon>
        <taxon>Alphaproteobacteria</taxon>
        <taxon>Hyphomicrobiales</taxon>
        <taxon>Pleomorphomonadaceae</taxon>
        <taxon>Oharaeibacter</taxon>
    </lineage>
</organism>
<feature type="compositionally biased region" description="Low complexity" evidence="1">
    <location>
        <begin position="521"/>
        <end position="542"/>
    </location>
</feature>
<keyword evidence="2" id="KW-1133">Transmembrane helix</keyword>
<feature type="compositionally biased region" description="Low complexity" evidence="1">
    <location>
        <begin position="314"/>
        <end position="344"/>
    </location>
</feature>
<dbReference type="SMART" id="SM00257">
    <property type="entry name" value="LysM"/>
    <property type="match status" value="1"/>
</dbReference>
<dbReference type="CDD" id="cd00118">
    <property type="entry name" value="LysM"/>
    <property type="match status" value="1"/>
</dbReference>
<comment type="caution">
    <text evidence="4">The sequence shown here is derived from an EMBL/GenBank/DDBJ whole genome shotgun (WGS) entry which is preliminary data.</text>
</comment>
<dbReference type="RefSeq" id="WP_166653435.1">
    <property type="nucleotide sequence ID" value="NZ_BSPM01000008.1"/>
</dbReference>
<feature type="region of interest" description="Disordered" evidence="1">
    <location>
        <begin position="269"/>
        <end position="422"/>
    </location>
</feature>
<feature type="region of interest" description="Disordered" evidence="1">
    <location>
        <begin position="205"/>
        <end position="250"/>
    </location>
</feature>
<dbReference type="PROSITE" id="PS51782">
    <property type="entry name" value="LYSM"/>
    <property type="match status" value="1"/>
</dbReference>
<evidence type="ECO:0000313" key="4">
    <source>
        <dbReference type="EMBL" id="TDP87462.1"/>
    </source>
</evidence>
<feature type="compositionally biased region" description="Polar residues" evidence="1">
    <location>
        <begin position="299"/>
        <end position="311"/>
    </location>
</feature>
<keyword evidence="2" id="KW-0812">Transmembrane</keyword>
<gene>
    <name evidence="4" type="ORF">EDD54_1357</name>
</gene>
<feature type="compositionally biased region" description="Low complexity" evidence="1">
    <location>
        <begin position="621"/>
        <end position="645"/>
    </location>
</feature>
<feature type="compositionally biased region" description="Low complexity" evidence="1">
    <location>
        <begin position="411"/>
        <end position="422"/>
    </location>
</feature>
<reference evidence="4 5" key="1">
    <citation type="submission" date="2019-03" db="EMBL/GenBank/DDBJ databases">
        <title>Genomic Encyclopedia of Type Strains, Phase IV (KMG-IV): sequencing the most valuable type-strain genomes for metagenomic binning, comparative biology and taxonomic classification.</title>
        <authorList>
            <person name="Goeker M."/>
        </authorList>
    </citation>
    <scope>NUCLEOTIDE SEQUENCE [LARGE SCALE GENOMIC DNA]</scope>
    <source>
        <strain evidence="4 5">DSM 102969</strain>
    </source>
</reference>
<name>A0A4R6RLS6_9HYPH</name>
<keyword evidence="2" id="KW-0472">Membrane</keyword>
<dbReference type="InterPro" id="IPR036779">
    <property type="entry name" value="LysM_dom_sf"/>
</dbReference>
<feature type="region of interest" description="Disordered" evidence="1">
    <location>
        <begin position="605"/>
        <end position="645"/>
    </location>
</feature>
<dbReference type="Proteomes" id="UP000294547">
    <property type="component" value="Unassembled WGS sequence"/>
</dbReference>
<feature type="compositionally biased region" description="Low complexity" evidence="1">
    <location>
        <begin position="205"/>
        <end position="214"/>
    </location>
</feature>
<protein>
    <submittedName>
        <fullName evidence="4">Nucleoid-associated protein YgaU</fullName>
    </submittedName>
</protein>
<dbReference type="Gene3D" id="3.10.350.10">
    <property type="entry name" value="LysM domain"/>
    <property type="match status" value="1"/>
</dbReference>